<name>A0A8B7PED5_HYAAZ</name>
<dbReference type="RefSeq" id="XP_018024499.1">
    <property type="nucleotide sequence ID" value="XM_018169010.2"/>
</dbReference>
<evidence type="ECO:0000313" key="2">
    <source>
        <dbReference type="Proteomes" id="UP000694843"/>
    </source>
</evidence>
<dbReference type="AlphaFoldDB" id="A0A8B7PED5"/>
<keyword evidence="1" id="KW-0812">Transmembrane</keyword>
<gene>
    <name evidence="3" type="primary">LOC108680225</name>
</gene>
<dbReference type="OrthoDB" id="6369698at2759"/>
<organism evidence="2 3">
    <name type="scientific">Hyalella azteca</name>
    <name type="common">Amphipod</name>
    <dbReference type="NCBI Taxonomy" id="294128"/>
    <lineage>
        <taxon>Eukaryota</taxon>
        <taxon>Metazoa</taxon>
        <taxon>Ecdysozoa</taxon>
        <taxon>Arthropoda</taxon>
        <taxon>Crustacea</taxon>
        <taxon>Multicrustacea</taxon>
        <taxon>Malacostraca</taxon>
        <taxon>Eumalacostraca</taxon>
        <taxon>Peracarida</taxon>
        <taxon>Amphipoda</taxon>
        <taxon>Senticaudata</taxon>
        <taxon>Talitrida</taxon>
        <taxon>Talitroidea</taxon>
        <taxon>Hyalellidae</taxon>
        <taxon>Hyalella</taxon>
    </lineage>
</organism>
<evidence type="ECO:0000256" key="1">
    <source>
        <dbReference type="SAM" id="Phobius"/>
    </source>
</evidence>
<evidence type="ECO:0000313" key="3">
    <source>
        <dbReference type="RefSeq" id="XP_018024499.1"/>
    </source>
</evidence>
<proteinExistence type="predicted"/>
<accession>A0A8B7PED5</accession>
<protein>
    <submittedName>
        <fullName evidence="3">Uncharacterized protein LOC108680225</fullName>
    </submittedName>
</protein>
<dbReference type="GeneID" id="108680225"/>
<sequence length="279" mass="31404">MLACLQKSCKYAKAEPQRSQNDQTRYLQFRITTRRPTTRPTGILLDNLQPSYVPRYIKEDITEVEYEPRLVTTHKVDPHWFLMPVQAWFVLSIVLAALFIVLVVIVVLLYRTIRKQKKKIRKLVISSRCGDPLHHEMCNCRRGISVASPYLGPLGRSLDGLGTLGRPIDGTLGRPIDGRYNGELSGTLQLAATTCRDSAVSRNSLRGATLANSKTKDSPAHLATLQRGSLQRATLQRGSNFHAQSYDQPTTINIGNGRRLQTTDMIEHDRDALRDVTRL</sequence>
<keyword evidence="2" id="KW-1185">Reference proteome</keyword>
<dbReference type="KEGG" id="hazt:108680225"/>
<keyword evidence="1" id="KW-1133">Transmembrane helix</keyword>
<dbReference type="Proteomes" id="UP000694843">
    <property type="component" value="Unplaced"/>
</dbReference>
<feature type="transmembrane region" description="Helical" evidence="1">
    <location>
        <begin position="87"/>
        <end position="110"/>
    </location>
</feature>
<reference evidence="3" key="1">
    <citation type="submission" date="2025-08" db="UniProtKB">
        <authorList>
            <consortium name="RefSeq"/>
        </authorList>
    </citation>
    <scope>IDENTIFICATION</scope>
    <source>
        <tissue evidence="3">Whole organism</tissue>
    </source>
</reference>
<keyword evidence="1" id="KW-0472">Membrane</keyword>